<evidence type="ECO:0000256" key="4">
    <source>
        <dbReference type="ARBA" id="ARBA00022679"/>
    </source>
</evidence>
<keyword evidence="7" id="KW-0067">ATP-binding</keyword>
<dbReference type="InterPro" id="IPR036890">
    <property type="entry name" value="HATPase_C_sf"/>
</dbReference>
<proteinExistence type="predicted"/>
<dbReference type="PANTHER" id="PTHR45339">
    <property type="entry name" value="HYBRID SIGNAL TRANSDUCTION HISTIDINE KINASE J"/>
    <property type="match status" value="1"/>
</dbReference>
<sequence length="401" mass="45803">MKQNSEWSAKQQELEAENTHLKSLVNEHMEYCKMAEQTLQHNATFLAMISHEIRTSMNAILSLTELLEQTSIDEEQRYYLELMDTSNSTLMSLVNDILDLSKMEAGEMKLTKEPFDVINTIEDLLYSLAPSAFQKQVEVILDVESEIPLFVMGDVLKVRQIIMNLAQNAIKFTHQGEIQISMVMLESTEELTSVKIVVRDTGIGMSEKQVSRLFRNYSQVHESSDQMYGGTGLGLAIIKQLIELMNGKIEVKSEVDVGTEINIMLDFEKYTEVPAIPFKKDILSLMNVMVLDQNKTSSELISNLLTEWGANVTYRLEMNDEFFTDIQGYPYDLILIDLRTIDEDLWKREKENLKKQSLAVLAPLGDKVEEESTDMFKAVITKPIRKLHLLNGVLAIEIEEN</sequence>
<evidence type="ECO:0000256" key="9">
    <source>
        <dbReference type="PROSITE-ProRule" id="PRU00169"/>
    </source>
</evidence>
<dbReference type="InterPro" id="IPR003594">
    <property type="entry name" value="HATPase_dom"/>
</dbReference>
<dbReference type="CDD" id="cd16922">
    <property type="entry name" value="HATPase_EvgS-ArcB-TorS-like"/>
    <property type="match status" value="1"/>
</dbReference>
<dbReference type="PROSITE" id="PS50109">
    <property type="entry name" value="HIS_KIN"/>
    <property type="match status" value="1"/>
</dbReference>
<evidence type="ECO:0000256" key="5">
    <source>
        <dbReference type="ARBA" id="ARBA00022741"/>
    </source>
</evidence>
<keyword evidence="3 9" id="KW-0597">Phosphoprotein</keyword>
<dbReference type="InterPro" id="IPR011006">
    <property type="entry name" value="CheY-like_superfamily"/>
</dbReference>
<dbReference type="InterPro" id="IPR001789">
    <property type="entry name" value="Sig_transdc_resp-reg_receiver"/>
</dbReference>
<dbReference type="RefSeq" id="WP_204826231.1">
    <property type="nucleotide sequence ID" value="NZ_JBHUGF010000011.1"/>
</dbReference>
<feature type="domain" description="Histidine kinase" evidence="10">
    <location>
        <begin position="48"/>
        <end position="269"/>
    </location>
</feature>
<dbReference type="PRINTS" id="PR00344">
    <property type="entry name" value="BCTRLSENSOR"/>
</dbReference>
<keyword evidence="4" id="KW-0808">Transferase</keyword>
<keyword evidence="6 12" id="KW-0418">Kinase</keyword>
<dbReference type="Gene3D" id="3.30.565.10">
    <property type="entry name" value="Histidine kinase-like ATPase, C-terminal domain"/>
    <property type="match status" value="1"/>
</dbReference>
<evidence type="ECO:0000313" key="12">
    <source>
        <dbReference type="EMBL" id="MFD1992548.1"/>
    </source>
</evidence>
<organism evidence="12 13">
    <name type="scientific">Paenibacillus nicotianae</name>
    <dbReference type="NCBI Taxonomy" id="1526551"/>
    <lineage>
        <taxon>Bacteria</taxon>
        <taxon>Bacillati</taxon>
        <taxon>Bacillota</taxon>
        <taxon>Bacilli</taxon>
        <taxon>Bacillales</taxon>
        <taxon>Paenibacillaceae</taxon>
        <taxon>Paenibacillus</taxon>
    </lineage>
</organism>
<dbReference type="Pfam" id="PF00512">
    <property type="entry name" value="HisKA"/>
    <property type="match status" value="1"/>
</dbReference>
<dbReference type="EC" id="2.7.13.3" evidence="2"/>
<keyword evidence="13" id="KW-1185">Reference proteome</keyword>
<accession>A0ABW4V119</accession>
<dbReference type="SUPFAM" id="SSF55874">
    <property type="entry name" value="ATPase domain of HSP90 chaperone/DNA topoisomerase II/histidine kinase"/>
    <property type="match status" value="1"/>
</dbReference>
<evidence type="ECO:0000256" key="8">
    <source>
        <dbReference type="ARBA" id="ARBA00023012"/>
    </source>
</evidence>
<dbReference type="PANTHER" id="PTHR45339:SF1">
    <property type="entry name" value="HYBRID SIGNAL TRANSDUCTION HISTIDINE KINASE J"/>
    <property type="match status" value="1"/>
</dbReference>
<dbReference type="PROSITE" id="PS50110">
    <property type="entry name" value="RESPONSE_REGULATORY"/>
    <property type="match status" value="1"/>
</dbReference>
<evidence type="ECO:0000256" key="6">
    <source>
        <dbReference type="ARBA" id="ARBA00022777"/>
    </source>
</evidence>
<keyword evidence="5" id="KW-0547">Nucleotide-binding</keyword>
<evidence type="ECO:0000259" key="11">
    <source>
        <dbReference type="PROSITE" id="PS50110"/>
    </source>
</evidence>
<dbReference type="Gene3D" id="1.10.287.130">
    <property type="match status" value="1"/>
</dbReference>
<evidence type="ECO:0000256" key="1">
    <source>
        <dbReference type="ARBA" id="ARBA00000085"/>
    </source>
</evidence>
<name>A0ABW4V119_9BACL</name>
<dbReference type="SUPFAM" id="SSF47384">
    <property type="entry name" value="Homodimeric domain of signal transducing histidine kinase"/>
    <property type="match status" value="1"/>
</dbReference>
<reference evidence="13" key="1">
    <citation type="journal article" date="2019" name="Int. J. Syst. Evol. Microbiol.">
        <title>The Global Catalogue of Microorganisms (GCM) 10K type strain sequencing project: providing services to taxonomists for standard genome sequencing and annotation.</title>
        <authorList>
            <consortium name="The Broad Institute Genomics Platform"/>
            <consortium name="The Broad Institute Genome Sequencing Center for Infectious Disease"/>
            <person name="Wu L."/>
            <person name="Ma J."/>
        </authorList>
    </citation>
    <scope>NUCLEOTIDE SEQUENCE [LARGE SCALE GENOMIC DNA]</scope>
    <source>
        <strain evidence="13">CGMCC 1.15067</strain>
    </source>
</reference>
<evidence type="ECO:0000313" key="13">
    <source>
        <dbReference type="Proteomes" id="UP001597403"/>
    </source>
</evidence>
<feature type="modified residue" description="4-aspartylphosphate" evidence="9">
    <location>
        <position position="337"/>
    </location>
</feature>
<evidence type="ECO:0000256" key="7">
    <source>
        <dbReference type="ARBA" id="ARBA00022840"/>
    </source>
</evidence>
<dbReference type="Proteomes" id="UP001597403">
    <property type="component" value="Unassembled WGS sequence"/>
</dbReference>
<dbReference type="Pfam" id="PF02518">
    <property type="entry name" value="HATPase_c"/>
    <property type="match status" value="1"/>
</dbReference>
<keyword evidence="8" id="KW-0902">Two-component regulatory system</keyword>
<comment type="caution">
    <text evidence="12">The sequence shown here is derived from an EMBL/GenBank/DDBJ whole genome shotgun (WGS) entry which is preliminary data.</text>
</comment>
<dbReference type="EMBL" id="JBHUGF010000011">
    <property type="protein sequence ID" value="MFD1992548.1"/>
    <property type="molecule type" value="Genomic_DNA"/>
</dbReference>
<evidence type="ECO:0000256" key="3">
    <source>
        <dbReference type="ARBA" id="ARBA00022553"/>
    </source>
</evidence>
<protein>
    <recommendedName>
        <fullName evidence="2">histidine kinase</fullName>
        <ecNumber evidence="2">2.7.13.3</ecNumber>
    </recommendedName>
</protein>
<gene>
    <name evidence="12" type="ORF">ACFSGI_21455</name>
</gene>
<dbReference type="CDD" id="cd00082">
    <property type="entry name" value="HisKA"/>
    <property type="match status" value="1"/>
</dbReference>
<dbReference type="SUPFAM" id="SSF52172">
    <property type="entry name" value="CheY-like"/>
    <property type="match status" value="1"/>
</dbReference>
<feature type="domain" description="Response regulatory" evidence="11">
    <location>
        <begin position="287"/>
        <end position="397"/>
    </location>
</feature>
<dbReference type="InterPro" id="IPR036097">
    <property type="entry name" value="HisK_dim/P_sf"/>
</dbReference>
<dbReference type="SMART" id="SM00387">
    <property type="entry name" value="HATPase_c"/>
    <property type="match status" value="1"/>
</dbReference>
<comment type="catalytic activity">
    <reaction evidence="1">
        <text>ATP + protein L-histidine = ADP + protein N-phospho-L-histidine.</text>
        <dbReference type="EC" id="2.7.13.3"/>
    </reaction>
</comment>
<dbReference type="SMART" id="SM00388">
    <property type="entry name" value="HisKA"/>
    <property type="match status" value="1"/>
</dbReference>
<dbReference type="InterPro" id="IPR003661">
    <property type="entry name" value="HisK_dim/P_dom"/>
</dbReference>
<dbReference type="GO" id="GO:0016301">
    <property type="term" value="F:kinase activity"/>
    <property type="evidence" value="ECO:0007669"/>
    <property type="project" value="UniProtKB-KW"/>
</dbReference>
<evidence type="ECO:0000256" key="2">
    <source>
        <dbReference type="ARBA" id="ARBA00012438"/>
    </source>
</evidence>
<dbReference type="InterPro" id="IPR005467">
    <property type="entry name" value="His_kinase_dom"/>
</dbReference>
<dbReference type="InterPro" id="IPR004358">
    <property type="entry name" value="Sig_transdc_His_kin-like_C"/>
</dbReference>
<evidence type="ECO:0000259" key="10">
    <source>
        <dbReference type="PROSITE" id="PS50109"/>
    </source>
</evidence>